<dbReference type="RefSeq" id="WP_160958613.1">
    <property type="nucleotide sequence ID" value="NZ_WVUD01000003.1"/>
</dbReference>
<evidence type="ECO:0000313" key="1">
    <source>
        <dbReference type="EMBL" id="MYL82137.1"/>
    </source>
</evidence>
<name>A0A7C9MZ62_9BACT</name>
<evidence type="ECO:0000313" key="2">
    <source>
        <dbReference type="Proteomes" id="UP000482487"/>
    </source>
</evidence>
<dbReference type="AlphaFoldDB" id="A0A7C9MZ62"/>
<sequence>MALFNIDLASAKDKSLSKLLLSAAKPFLSKYGEVQYLAIDSAARTLTVDVLPLGERDTIRVELIGYGLTSDETGRGWLTFAQLSTSRQWLTLVAEKALPERRIMLPSATPMALLQAML</sequence>
<reference evidence="1 2" key="1">
    <citation type="submission" date="2020-01" db="EMBL/GenBank/DDBJ databases">
        <title>Genome sequence of Desulfovibrio aerotolerans DSM 16695(T).</title>
        <authorList>
            <person name="Karnachuk O."/>
            <person name="Avakyan M."/>
            <person name="Mardanov A."/>
            <person name="Kadnikov V."/>
            <person name="Ravin N."/>
        </authorList>
    </citation>
    <scope>NUCLEOTIDE SEQUENCE [LARGE SCALE GENOMIC DNA]</scope>
    <source>
        <strain evidence="1 2">DSM 16695</strain>
    </source>
</reference>
<comment type="caution">
    <text evidence="1">The sequence shown here is derived from an EMBL/GenBank/DDBJ whole genome shotgun (WGS) entry which is preliminary data.</text>
</comment>
<keyword evidence="2" id="KW-1185">Reference proteome</keyword>
<organism evidence="1 2">
    <name type="scientific">Solidesulfovibrio aerotolerans</name>
    <dbReference type="NCBI Taxonomy" id="295255"/>
    <lineage>
        <taxon>Bacteria</taxon>
        <taxon>Pseudomonadati</taxon>
        <taxon>Thermodesulfobacteriota</taxon>
        <taxon>Desulfovibrionia</taxon>
        <taxon>Desulfovibrionales</taxon>
        <taxon>Desulfovibrionaceae</taxon>
        <taxon>Solidesulfovibrio</taxon>
    </lineage>
</organism>
<proteinExistence type="predicted"/>
<dbReference type="Proteomes" id="UP000482487">
    <property type="component" value="Unassembled WGS sequence"/>
</dbReference>
<gene>
    <name evidence="1" type="ORF">GTA51_03160</name>
</gene>
<protein>
    <submittedName>
        <fullName evidence="1">Uncharacterized protein</fullName>
    </submittedName>
</protein>
<dbReference type="OrthoDB" id="5459816at2"/>
<dbReference type="EMBL" id="WVUD01000003">
    <property type="protein sequence ID" value="MYL82137.1"/>
    <property type="molecule type" value="Genomic_DNA"/>
</dbReference>
<accession>A0A7C9MZ62</accession>